<organism evidence="1 2">
    <name type="scientific">Athelia psychrophila</name>
    <dbReference type="NCBI Taxonomy" id="1759441"/>
    <lineage>
        <taxon>Eukaryota</taxon>
        <taxon>Fungi</taxon>
        <taxon>Dikarya</taxon>
        <taxon>Basidiomycota</taxon>
        <taxon>Agaricomycotina</taxon>
        <taxon>Agaricomycetes</taxon>
        <taxon>Agaricomycetidae</taxon>
        <taxon>Atheliales</taxon>
        <taxon>Atheliaceae</taxon>
        <taxon>Athelia</taxon>
    </lineage>
</organism>
<keyword evidence="2" id="KW-1185">Reference proteome</keyword>
<dbReference type="AlphaFoldDB" id="A0A166UK52"/>
<evidence type="ECO:0000313" key="1">
    <source>
        <dbReference type="EMBL" id="KZP31769.1"/>
    </source>
</evidence>
<accession>A0A166UK52</accession>
<sequence length="102" mass="10986">MPPGVPPWQLSSQTTICPLAVLPLLAPLPMAPSHLQLSFWGDLLRRFCGLCAILGPLFRFVGGLCGFADGFAGGWVSLGTGEYTVSSTFYPQQHSSLFIYLP</sequence>
<dbReference type="EMBL" id="KV417488">
    <property type="protein sequence ID" value="KZP31769.1"/>
    <property type="molecule type" value="Genomic_DNA"/>
</dbReference>
<dbReference type="Proteomes" id="UP000076532">
    <property type="component" value="Unassembled WGS sequence"/>
</dbReference>
<evidence type="ECO:0000313" key="2">
    <source>
        <dbReference type="Proteomes" id="UP000076532"/>
    </source>
</evidence>
<gene>
    <name evidence="1" type="ORF">FIBSPDRAFT_849273</name>
</gene>
<proteinExistence type="predicted"/>
<reference evidence="1 2" key="1">
    <citation type="journal article" date="2016" name="Mol. Biol. Evol.">
        <title>Comparative Genomics of Early-Diverging Mushroom-Forming Fungi Provides Insights into the Origins of Lignocellulose Decay Capabilities.</title>
        <authorList>
            <person name="Nagy L.G."/>
            <person name="Riley R."/>
            <person name="Tritt A."/>
            <person name="Adam C."/>
            <person name="Daum C."/>
            <person name="Floudas D."/>
            <person name="Sun H."/>
            <person name="Yadav J.S."/>
            <person name="Pangilinan J."/>
            <person name="Larsson K.H."/>
            <person name="Matsuura K."/>
            <person name="Barry K."/>
            <person name="Labutti K."/>
            <person name="Kuo R."/>
            <person name="Ohm R.A."/>
            <person name="Bhattacharya S.S."/>
            <person name="Shirouzu T."/>
            <person name="Yoshinaga Y."/>
            <person name="Martin F.M."/>
            <person name="Grigoriev I.V."/>
            <person name="Hibbett D.S."/>
        </authorList>
    </citation>
    <scope>NUCLEOTIDE SEQUENCE [LARGE SCALE GENOMIC DNA]</scope>
    <source>
        <strain evidence="1 2">CBS 109695</strain>
    </source>
</reference>
<protein>
    <submittedName>
        <fullName evidence="1">Uncharacterized protein</fullName>
    </submittedName>
</protein>
<name>A0A166UK52_9AGAM</name>